<dbReference type="InterPro" id="IPR000916">
    <property type="entry name" value="Bet_v_I/MLP"/>
</dbReference>
<dbReference type="GO" id="GO:0005737">
    <property type="term" value="C:cytoplasm"/>
    <property type="evidence" value="ECO:0007669"/>
    <property type="project" value="TreeGrafter"/>
</dbReference>
<evidence type="ECO:0000313" key="4">
    <source>
        <dbReference type="EMBL" id="KAH1113937.1"/>
    </source>
</evidence>
<accession>A0A9D4ADD0</accession>
<dbReference type="AlphaFoldDB" id="A0A9D4ADD0"/>
<dbReference type="CDD" id="cd07816">
    <property type="entry name" value="Bet_v1-like"/>
    <property type="match status" value="1"/>
</dbReference>
<dbReference type="GO" id="GO:0005634">
    <property type="term" value="C:nucleus"/>
    <property type="evidence" value="ECO:0007669"/>
    <property type="project" value="TreeGrafter"/>
</dbReference>
<feature type="domain" description="Bet v I/Major latex protein" evidence="3">
    <location>
        <begin position="60"/>
        <end position="183"/>
    </location>
</feature>
<dbReference type="GO" id="GO:0009738">
    <property type="term" value="P:abscisic acid-activated signaling pathway"/>
    <property type="evidence" value="ECO:0007669"/>
    <property type="project" value="TreeGrafter"/>
</dbReference>
<dbReference type="Proteomes" id="UP000828251">
    <property type="component" value="Unassembled WGS sequence"/>
</dbReference>
<reference evidence="4 5" key="1">
    <citation type="journal article" date="2021" name="Plant Biotechnol. J.">
        <title>Multi-omics assisted identification of the key and species-specific regulatory components of drought-tolerant mechanisms in Gossypium stocksii.</title>
        <authorList>
            <person name="Yu D."/>
            <person name="Ke L."/>
            <person name="Zhang D."/>
            <person name="Wu Y."/>
            <person name="Sun Y."/>
            <person name="Mei J."/>
            <person name="Sun J."/>
            <person name="Sun Y."/>
        </authorList>
    </citation>
    <scope>NUCLEOTIDE SEQUENCE [LARGE SCALE GENOMIC DNA]</scope>
    <source>
        <strain evidence="5">cv. E1</strain>
        <tissue evidence="4">Leaf</tissue>
    </source>
</reference>
<dbReference type="PANTHER" id="PTHR31213">
    <property type="entry name" value="OS08G0374000 PROTEIN-RELATED"/>
    <property type="match status" value="1"/>
</dbReference>
<keyword evidence="2" id="KW-0017">Alkaloid metabolism</keyword>
<dbReference type="OrthoDB" id="1879545at2759"/>
<gene>
    <name evidence="4" type="ORF">J1N35_007315</name>
</gene>
<dbReference type="GO" id="GO:0038023">
    <property type="term" value="F:signaling receptor activity"/>
    <property type="evidence" value="ECO:0007669"/>
    <property type="project" value="TreeGrafter"/>
</dbReference>
<sequence length="188" mass="21066">MVTSKVFSLIPTWNFQPEGPTRLRKKKKREMQGHVSQDTLVGVPVALIWDVYRGLELGRLVDKLAPEVLGRVEFLEGDGGVGTIAKLTLPPGSPGRGYMKERFTKIDDENRVKETEVLEGGYKDLGFDVVRIRLEIVEKDSESCVVRSTIEYEGDEKLADVVSHVNVKPLEMMAEIIGKHLCQNKSTL</sequence>
<comment type="caution">
    <text evidence="4">The sequence shown here is derived from an EMBL/GenBank/DDBJ whole genome shotgun (WGS) entry which is preliminary data.</text>
</comment>
<dbReference type="InterPro" id="IPR023393">
    <property type="entry name" value="START-like_dom_sf"/>
</dbReference>
<dbReference type="Gene3D" id="3.30.530.20">
    <property type="match status" value="1"/>
</dbReference>
<dbReference type="SUPFAM" id="SSF55961">
    <property type="entry name" value="Bet v1-like"/>
    <property type="match status" value="1"/>
</dbReference>
<dbReference type="GO" id="GO:0010427">
    <property type="term" value="F:abscisic acid binding"/>
    <property type="evidence" value="ECO:0007669"/>
    <property type="project" value="TreeGrafter"/>
</dbReference>
<evidence type="ECO:0000256" key="1">
    <source>
        <dbReference type="ARBA" id="ARBA00009744"/>
    </source>
</evidence>
<dbReference type="InterPro" id="IPR050279">
    <property type="entry name" value="Plant_def-hormone_signal"/>
</dbReference>
<protein>
    <recommendedName>
        <fullName evidence="3">Bet v I/Major latex protein domain-containing protein</fullName>
    </recommendedName>
</protein>
<keyword evidence="5" id="KW-1185">Reference proteome</keyword>
<dbReference type="PANTHER" id="PTHR31213:SF19">
    <property type="entry name" value="BET V I_MAJOR LATEX PROTEIN DOMAIN-CONTAINING PROTEIN"/>
    <property type="match status" value="1"/>
</dbReference>
<dbReference type="GO" id="GO:0006952">
    <property type="term" value="P:defense response"/>
    <property type="evidence" value="ECO:0007669"/>
    <property type="project" value="InterPro"/>
</dbReference>
<evidence type="ECO:0000313" key="5">
    <source>
        <dbReference type="Proteomes" id="UP000828251"/>
    </source>
</evidence>
<dbReference type="GO" id="GO:0009820">
    <property type="term" value="P:alkaloid metabolic process"/>
    <property type="evidence" value="ECO:0007669"/>
    <property type="project" value="UniProtKB-KW"/>
</dbReference>
<evidence type="ECO:0000259" key="3">
    <source>
        <dbReference type="Pfam" id="PF00407"/>
    </source>
</evidence>
<dbReference type="GO" id="GO:0004864">
    <property type="term" value="F:protein phosphatase inhibitor activity"/>
    <property type="evidence" value="ECO:0007669"/>
    <property type="project" value="TreeGrafter"/>
</dbReference>
<dbReference type="EMBL" id="JAIQCV010000003">
    <property type="protein sequence ID" value="KAH1113937.1"/>
    <property type="molecule type" value="Genomic_DNA"/>
</dbReference>
<evidence type="ECO:0000256" key="2">
    <source>
        <dbReference type="ARBA" id="ARBA00022589"/>
    </source>
</evidence>
<name>A0A9D4ADD0_9ROSI</name>
<comment type="similarity">
    <text evidence="1">Belongs to the BetVI family.</text>
</comment>
<organism evidence="4 5">
    <name type="scientific">Gossypium stocksii</name>
    <dbReference type="NCBI Taxonomy" id="47602"/>
    <lineage>
        <taxon>Eukaryota</taxon>
        <taxon>Viridiplantae</taxon>
        <taxon>Streptophyta</taxon>
        <taxon>Embryophyta</taxon>
        <taxon>Tracheophyta</taxon>
        <taxon>Spermatophyta</taxon>
        <taxon>Magnoliopsida</taxon>
        <taxon>eudicotyledons</taxon>
        <taxon>Gunneridae</taxon>
        <taxon>Pentapetalae</taxon>
        <taxon>rosids</taxon>
        <taxon>malvids</taxon>
        <taxon>Malvales</taxon>
        <taxon>Malvaceae</taxon>
        <taxon>Malvoideae</taxon>
        <taxon>Gossypium</taxon>
    </lineage>
</organism>
<dbReference type="Pfam" id="PF00407">
    <property type="entry name" value="Bet_v_1"/>
    <property type="match status" value="1"/>
</dbReference>
<proteinExistence type="inferred from homology"/>